<proteinExistence type="predicted"/>
<dbReference type="EMBL" id="SMOL01000157">
    <property type="protein sequence ID" value="KAB2627068.1"/>
    <property type="molecule type" value="Genomic_DNA"/>
</dbReference>
<organism evidence="1 2">
    <name type="scientific">Pyrus ussuriensis x Pyrus communis</name>
    <dbReference type="NCBI Taxonomy" id="2448454"/>
    <lineage>
        <taxon>Eukaryota</taxon>
        <taxon>Viridiplantae</taxon>
        <taxon>Streptophyta</taxon>
        <taxon>Embryophyta</taxon>
        <taxon>Tracheophyta</taxon>
        <taxon>Spermatophyta</taxon>
        <taxon>Magnoliopsida</taxon>
        <taxon>eudicotyledons</taxon>
        <taxon>Gunneridae</taxon>
        <taxon>Pentapetalae</taxon>
        <taxon>rosids</taxon>
        <taxon>fabids</taxon>
        <taxon>Rosales</taxon>
        <taxon>Rosaceae</taxon>
        <taxon>Amygdaloideae</taxon>
        <taxon>Maleae</taxon>
        <taxon>Pyrus</taxon>
    </lineage>
</organism>
<reference evidence="2" key="2">
    <citation type="submission" date="2019-10" db="EMBL/GenBank/DDBJ databases">
        <title>A de novo genome assembly of a pear dwarfing rootstock.</title>
        <authorList>
            <person name="Wang F."/>
            <person name="Wang J."/>
            <person name="Li S."/>
            <person name="Zhang Y."/>
            <person name="Fang M."/>
            <person name="Ma L."/>
            <person name="Zhao Y."/>
            <person name="Jiang S."/>
        </authorList>
    </citation>
    <scope>NUCLEOTIDE SEQUENCE [LARGE SCALE GENOMIC DNA]</scope>
</reference>
<evidence type="ECO:0000313" key="1">
    <source>
        <dbReference type="EMBL" id="KAB2627068.1"/>
    </source>
</evidence>
<dbReference type="Proteomes" id="UP000327157">
    <property type="component" value="Chromosome 2"/>
</dbReference>
<keyword evidence="2" id="KW-1185">Reference proteome</keyword>
<sequence>MSFNGHIIKESKALLAEVTGASVTHRLARDTLSSSYDCSWFEEPPDIITDVLYFESCN</sequence>
<reference evidence="1 2" key="1">
    <citation type="submission" date="2019-09" db="EMBL/GenBank/DDBJ databases">
        <authorList>
            <person name="Ou C."/>
        </authorList>
    </citation>
    <scope>NUCLEOTIDE SEQUENCE [LARGE SCALE GENOMIC DNA]</scope>
    <source>
        <strain evidence="1">S2</strain>
        <tissue evidence="1">Leaf</tissue>
    </source>
</reference>
<name>A0A5N5HHE7_9ROSA</name>
<evidence type="ECO:0000313" key="2">
    <source>
        <dbReference type="Proteomes" id="UP000327157"/>
    </source>
</evidence>
<accession>A0A5N5HHE7</accession>
<gene>
    <name evidence="1" type="ORF">D8674_020686</name>
</gene>
<comment type="caution">
    <text evidence="1">The sequence shown here is derived from an EMBL/GenBank/DDBJ whole genome shotgun (WGS) entry which is preliminary data.</text>
</comment>
<reference evidence="1 2" key="3">
    <citation type="submission" date="2019-11" db="EMBL/GenBank/DDBJ databases">
        <title>A de novo genome assembly of a pear dwarfing rootstock.</title>
        <authorList>
            <person name="Wang F."/>
            <person name="Wang J."/>
            <person name="Li S."/>
            <person name="Zhang Y."/>
            <person name="Fang M."/>
            <person name="Ma L."/>
            <person name="Zhao Y."/>
            <person name="Jiang S."/>
        </authorList>
    </citation>
    <scope>NUCLEOTIDE SEQUENCE [LARGE SCALE GENOMIC DNA]</scope>
    <source>
        <strain evidence="1">S2</strain>
        <tissue evidence="1">Leaf</tissue>
    </source>
</reference>
<dbReference type="OrthoDB" id="1906820at2759"/>
<dbReference type="AlphaFoldDB" id="A0A5N5HHE7"/>
<protein>
    <submittedName>
        <fullName evidence="1">Uncharacterized protein</fullName>
    </submittedName>
</protein>